<reference evidence="7 8" key="1">
    <citation type="submission" date="2019-06" db="EMBL/GenBank/DDBJ databases">
        <title>Genome sequence of Litorilinea aerophila BAA-2444.</title>
        <authorList>
            <person name="Maclea K.S."/>
            <person name="Maurais E.G."/>
            <person name="Iannazzi L.C."/>
        </authorList>
    </citation>
    <scope>NUCLEOTIDE SEQUENCE [LARGE SCALE GENOMIC DNA]</scope>
    <source>
        <strain evidence="7 8">ATCC BAA-2444</strain>
    </source>
</reference>
<dbReference type="Gene3D" id="3.30.750.44">
    <property type="match status" value="1"/>
</dbReference>
<dbReference type="CDD" id="cd07560">
    <property type="entry name" value="Peptidase_S41_CPP"/>
    <property type="match status" value="1"/>
</dbReference>
<evidence type="ECO:0000313" key="8">
    <source>
        <dbReference type="Proteomes" id="UP000317371"/>
    </source>
</evidence>
<dbReference type="SMART" id="SM00245">
    <property type="entry name" value="TSPc"/>
    <property type="match status" value="1"/>
</dbReference>
<dbReference type="InterPro" id="IPR029045">
    <property type="entry name" value="ClpP/crotonase-like_dom_sf"/>
</dbReference>
<evidence type="ECO:0000313" key="7">
    <source>
        <dbReference type="EMBL" id="TQE95420.1"/>
    </source>
</evidence>
<dbReference type="Proteomes" id="UP000317371">
    <property type="component" value="Unassembled WGS sequence"/>
</dbReference>
<organism evidence="7 8">
    <name type="scientific">Litorilinea aerophila</name>
    <dbReference type="NCBI Taxonomy" id="1204385"/>
    <lineage>
        <taxon>Bacteria</taxon>
        <taxon>Bacillati</taxon>
        <taxon>Chloroflexota</taxon>
        <taxon>Caldilineae</taxon>
        <taxon>Caldilineales</taxon>
        <taxon>Caldilineaceae</taxon>
        <taxon>Litorilinea</taxon>
    </lineage>
</organism>
<proteinExistence type="inferred from homology"/>
<dbReference type="GO" id="GO:0030288">
    <property type="term" value="C:outer membrane-bounded periplasmic space"/>
    <property type="evidence" value="ECO:0007669"/>
    <property type="project" value="TreeGrafter"/>
</dbReference>
<gene>
    <name evidence="7" type="ORF">FKZ61_12525</name>
</gene>
<comment type="caution">
    <text evidence="7">The sequence shown here is derived from an EMBL/GenBank/DDBJ whole genome shotgun (WGS) entry which is preliminary data.</text>
</comment>
<sequence length="436" mass="46952">MNQTSHPKRALPRPLTTAIVVLLILCSFGAGNVTGFMARSALARADEPAEFAIFWEAWDLVVNHFVDQEKIDFQAMTYGAIQGMLDSLGDENHTVFFPPDVAEQQESNLEGSFEGIGAYVTLEDGLFKIVAPIHGSPAEAAGIVAGDVVLAVDGEDITGLPEWEVISRIRGPAGTTVTLTVLHPDSDEPVDIAIVRGRIDIESVLWARIPGTDLVHLQITQFARDTGQELVNALRAIEAESEGGEPVRGILLDLRNNPGGYLQEALQVASQFLEPGQVILHERDAQGQITTYRARGVGLARSIPLIVLVNPGSASAAEIVAGALQENGRARLVGEPTVGTGTVLRPFTLSDGSVLRLGVTNWLTPNQHLIKGQGIQPDVVVEQSTSVKMVSSVALDEMDALEVRRHPDRQFQMGLLLLRWSVRSAEQEAVTPATQP</sequence>
<dbReference type="OrthoDB" id="9812068at2"/>
<dbReference type="GO" id="GO:0004175">
    <property type="term" value="F:endopeptidase activity"/>
    <property type="evidence" value="ECO:0007669"/>
    <property type="project" value="TreeGrafter"/>
</dbReference>
<dbReference type="PANTHER" id="PTHR32060">
    <property type="entry name" value="TAIL-SPECIFIC PROTEASE"/>
    <property type="match status" value="1"/>
</dbReference>
<dbReference type="GO" id="GO:0007165">
    <property type="term" value="P:signal transduction"/>
    <property type="evidence" value="ECO:0007669"/>
    <property type="project" value="TreeGrafter"/>
</dbReference>
<comment type="similarity">
    <text evidence="1 5">Belongs to the peptidase S41A family.</text>
</comment>
<evidence type="ECO:0000256" key="1">
    <source>
        <dbReference type="ARBA" id="ARBA00009179"/>
    </source>
</evidence>
<dbReference type="GO" id="GO:0006508">
    <property type="term" value="P:proteolysis"/>
    <property type="evidence" value="ECO:0007669"/>
    <property type="project" value="UniProtKB-KW"/>
</dbReference>
<evidence type="ECO:0000256" key="2">
    <source>
        <dbReference type="ARBA" id="ARBA00022670"/>
    </source>
</evidence>
<dbReference type="PANTHER" id="PTHR32060:SF30">
    <property type="entry name" value="CARBOXY-TERMINAL PROCESSING PROTEASE CTPA"/>
    <property type="match status" value="1"/>
</dbReference>
<dbReference type="InParanoid" id="A0A540VF87"/>
<dbReference type="Pfam" id="PF03572">
    <property type="entry name" value="Peptidase_S41"/>
    <property type="match status" value="1"/>
</dbReference>
<dbReference type="InterPro" id="IPR036034">
    <property type="entry name" value="PDZ_sf"/>
</dbReference>
<dbReference type="FunFam" id="2.30.42.10:FF:000063">
    <property type="entry name" value="Peptidase, S41 family"/>
    <property type="match status" value="1"/>
</dbReference>
<evidence type="ECO:0000256" key="4">
    <source>
        <dbReference type="ARBA" id="ARBA00022825"/>
    </source>
</evidence>
<dbReference type="EMBL" id="VIGC01000014">
    <property type="protein sequence ID" value="TQE95420.1"/>
    <property type="molecule type" value="Genomic_DNA"/>
</dbReference>
<keyword evidence="4 5" id="KW-0720">Serine protease</keyword>
<dbReference type="InterPro" id="IPR005151">
    <property type="entry name" value="Tail-specific_protease"/>
</dbReference>
<accession>A0A540VF87</accession>
<dbReference type="InterPro" id="IPR004447">
    <property type="entry name" value="Peptidase_S41A"/>
</dbReference>
<feature type="domain" description="PDZ" evidence="6">
    <location>
        <begin position="106"/>
        <end position="170"/>
    </location>
</feature>
<dbReference type="PROSITE" id="PS50106">
    <property type="entry name" value="PDZ"/>
    <property type="match status" value="1"/>
</dbReference>
<evidence type="ECO:0000256" key="3">
    <source>
        <dbReference type="ARBA" id="ARBA00022801"/>
    </source>
</evidence>
<dbReference type="SMART" id="SM00228">
    <property type="entry name" value="PDZ"/>
    <property type="match status" value="1"/>
</dbReference>
<protein>
    <submittedName>
        <fullName evidence="7">S41 family peptidase</fullName>
    </submittedName>
</protein>
<dbReference type="Gene3D" id="3.90.226.10">
    <property type="entry name" value="2-enoyl-CoA Hydratase, Chain A, domain 1"/>
    <property type="match status" value="1"/>
</dbReference>
<name>A0A540VF87_9CHLR</name>
<dbReference type="NCBIfam" id="TIGR00225">
    <property type="entry name" value="prc"/>
    <property type="match status" value="1"/>
</dbReference>
<keyword evidence="2 5" id="KW-0645">Protease</keyword>
<dbReference type="SUPFAM" id="SSF52096">
    <property type="entry name" value="ClpP/crotonase"/>
    <property type="match status" value="1"/>
</dbReference>
<keyword evidence="8" id="KW-1185">Reference proteome</keyword>
<dbReference type="Pfam" id="PF17820">
    <property type="entry name" value="PDZ_6"/>
    <property type="match status" value="1"/>
</dbReference>
<dbReference type="CDD" id="cd06782">
    <property type="entry name" value="cpPDZ_CPP-like"/>
    <property type="match status" value="1"/>
</dbReference>
<evidence type="ECO:0000259" key="6">
    <source>
        <dbReference type="PROSITE" id="PS50106"/>
    </source>
</evidence>
<dbReference type="InterPro" id="IPR001478">
    <property type="entry name" value="PDZ"/>
</dbReference>
<keyword evidence="3 5" id="KW-0378">Hydrolase</keyword>
<evidence type="ECO:0000256" key="5">
    <source>
        <dbReference type="RuleBase" id="RU004404"/>
    </source>
</evidence>
<dbReference type="AlphaFoldDB" id="A0A540VF87"/>
<dbReference type="RefSeq" id="WP_141610476.1">
    <property type="nucleotide sequence ID" value="NZ_VIGC02000014.1"/>
</dbReference>
<dbReference type="SUPFAM" id="SSF50156">
    <property type="entry name" value="PDZ domain-like"/>
    <property type="match status" value="1"/>
</dbReference>
<dbReference type="Gene3D" id="2.30.42.10">
    <property type="match status" value="1"/>
</dbReference>
<dbReference type="InterPro" id="IPR041489">
    <property type="entry name" value="PDZ_6"/>
</dbReference>
<dbReference type="GO" id="GO:0008236">
    <property type="term" value="F:serine-type peptidase activity"/>
    <property type="evidence" value="ECO:0007669"/>
    <property type="project" value="UniProtKB-KW"/>
</dbReference>